<dbReference type="EMBL" id="CABIJS010000543">
    <property type="protein sequence ID" value="VUZ53003.1"/>
    <property type="molecule type" value="Genomic_DNA"/>
</dbReference>
<evidence type="ECO:0000313" key="3">
    <source>
        <dbReference type="Proteomes" id="UP000321570"/>
    </source>
</evidence>
<evidence type="ECO:0000256" key="1">
    <source>
        <dbReference type="SAM" id="MobiDB-lite"/>
    </source>
</evidence>
<name>A0A564Z218_HYMDI</name>
<feature type="region of interest" description="Disordered" evidence="1">
    <location>
        <begin position="64"/>
        <end position="84"/>
    </location>
</feature>
<proteinExistence type="predicted"/>
<protein>
    <submittedName>
        <fullName evidence="2">Uncharacterized protein</fullName>
    </submittedName>
</protein>
<dbReference type="Proteomes" id="UP000321570">
    <property type="component" value="Unassembled WGS sequence"/>
</dbReference>
<evidence type="ECO:0000313" key="2">
    <source>
        <dbReference type="EMBL" id="VUZ53003.1"/>
    </source>
</evidence>
<gene>
    <name evidence="2" type="ORF">WMSIL1_LOCUS11338</name>
</gene>
<reference evidence="2 3" key="1">
    <citation type="submission" date="2019-07" db="EMBL/GenBank/DDBJ databases">
        <authorList>
            <person name="Jastrzebski P J."/>
            <person name="Paukszto L."/>
            <person name="Jastrzebski P J."/>
        </authorList>
    </citation>
    <scope>NUCLEOTIDE SEQUENCE [LARGE SCALE GENOMIC DNA]</scope>
    <source>
        <strain evidence="2 3">WMS-il1</strain>
    </source>
</reference>
<organism evidence="2 3">
    <name type="scientific">Hymenolepis diminuta</name>
    <name type="common">Rat tapeworm</name>
    <dbReference type="NCBI Taxonomy" id="6216"/>
    <lineage>
        <taxon>Eukaryota</taxon>
        <taxon>Metazoa</taxon>
        <taxon>Spiralia</taxon>
        <taxon>Lophotrochozoa</taxon>
        <taxon>Platyhelminthes</taxon>
        <taxon>Cestoda</taxon>
        <taxon>Eucestoda</taxon>
        <taxon>Cyclophyllidea</taxon>
        <taxon>Hymenolepididae</taxon>
        <taxon>Hymenolepis</taxon>
    </lineage>
</organism>
<sequence length="84" mass="9147">MARSSAINLGDWRLNNRSTGSNFLDTRINKGPGFGQRGAIYINSTSCVRREILGGVVNCSKVENSARSDAAEENSARLEEIQSE</sequence>
<accession>A0A564Z218</accession>
<dbReference type="AlphaFoldDB" id="A0A564Z218"/>
<keyword evidence="3" id="KW-1185">Reference proteome</keyword>